<sequence length="938" mass="107490">MVLKNCRYILFILFFTTSICGSAQHIIGVVVDEQTGEPLSEASVRLSLEIRHDGRSQGTLGYSRKTDSEGVFTLDNHYQGRLEYELSYIGYHTMRKSFIVSGNESDTLRLDTLRLRPSDILKNTAVVKGHYKRFIMRGDTVIFNPKAFKLEEGARLEELIEKLDGVTINEKGEMSWMGKPLRILINGEDFMNGANGIVSVLPAIAVDKIKVYDKASKYTERTGNADGKEDKVLDLQIKPGWFEKWYGTAKAGYQTTDRYEGTLDAMRLSNHLPTLVFANANNRDYLRDKSMKFSMWMPLGGEGKAQTGAFSIEHRNDTTVADSVRGSQTLRRRLGGSVSLPHFDEISSTYSTKENFSPGQLHTFTLTDQRDYKHNFNPNVSLHFKRDFNKKTNLEIYGDIDYKYTDANSEHRTSIFDEQPYNYSANPRLEPFLPTMDDSLKAHLLTRNRTYTSSQSHLGRGRFGADFDYIFADGSMLELTTRFDYSKSDNKNLQSYHIDYLKMNTRDYSLRRSDNDDESGRFGVSVSYNKNLSKNFSFYLSYNLSHTSTTQNSNHLLSYDDGDTWMEDVANSYYDHERTFENSFDARMMLKAGPWQFRPGMSIESVSERESYRRGSLDTTATRTLWKPSPSLDVKLRMNKASSVQWTLSHSQNQPKLLNTLNYIDTTDPLSVKLGNPNLHNSKQWEANMRYDATFSKSQLMLNSTLGFTSEADPIVSVWAFNPQTGVNTTWSANARNGYRWKAILELDKGLGAHFHTSNKLNVSHQKSYGFLANSGTTENVTEMCTQQFSLNENYSLTYERNYLSAELYGSLNYIKAKNHEAGMNNKFWNYEYGTKLRLNLGKWTLNTKFYNLGRRGYNSSDYNGDRLLWNASAAWKCLKGKGKLSIELDDILNKDKYYHATVSAFERLETGEKKLHHYCLISFTWNFDAVGGKKNPW</sequence>
<organism evidence="3 4">
    <name type="scientific">Pseudoprevotella muciniphila</name>
    <dbReference type="NCBI Taxonomy" id="2133944"/>
    <lineage>
        <taxon>Bacteria</taxon>
        <taxon>Pseudomonadati</taxon>
        <taxon>Bacteroidota</taxon>
        <taxon>Bacteroidia</taxon>
        <taxon>Bacteroidales</taxon>
        <taxon>Prevotellaceae</taxon>
        <taxon>Pseudoprevotella</taxon>
    </lineage>
</organism>
<keyword evidence="4" id="KW-1185">Reference proteome</keyword>
<dbReference type="InterPro" id="IPR041700">
    <property type="entry name" value="OMP_b-brl_3"/>
</dbReference>
<gene>
    <name evidence="3" type="ORF">C7Y71_004410</name>
</gene>
<keyword evidence="1" id="KW-0732">Signal</keyword>
<dbReference type="Gene3D" id="2.60.40.1120">
    <property type="entry name" value="Carboxypeptidase-like, regulatory domain"/>
    <property type="match status" value="1"/>
</dbReference>
<name>A0A5P8E5W7_9BACT</name>
<proteinExistence type="predicted"/>
<evidence type="ECO:0000256" key="1">
    <source>
        <dbReference type="SAM" id="SignalP"/>
    </source>
</evidence>
<feature type="signal peptide" evidence="1">
    <location>
        <begin position="1"/>
        <end position="23"/>
    </location>
</feature>
<dbReference type="Proteomes" id="UP000249375">
    <property type="component" value="Chromosome"/>
</dbReference>
<keyword evidence="3" id="KW-0675">Receptor</keyword>
<dbReference type="KEGG" id="alq:C7Y71_004410"/>
<reference evidence="3 4" key="1">
    <citation type="submission" date="2018-11" db="EMBL/GenBank/DDBJ databases">
        <authorList>
            <person name="Na S.W."/>
            <person name="Baik M."/>
        </authorList>
    </citation>
    <scope>NUCLEOTIDE SEQUENCE [LARGE SCALE GENOMIC DNA]</scope>
    <source>
        <strain evidence="3 4">E39</strain>
    </source>
</reference>
<dbReference type="AlphaFoldDB" id="A0A5P8E5W7"/>
<protein>
    <submittedName>
        <fullName evidence="3">TonB-dependent receptor</fullName>
    </submittedName>
</protein>
<dbReference type="EMBL" id="CP033459">
    <property type="protein sequence ID" value="QFQ12316.1"/>
    <property type="molecule type" value="Genomic_DNA"/>
</dbReference>
<feature type="domain" description="Outer membrane protein beta-barrel" evidence="2">
    <location>
        <begin position="478"/>
        <end position="850"/>
    </location>
</feature>
<evidence type="ECO:0000313" key="3">
    <source>
        <dbReference type="EMBL" id="QFQ12316.1"/>
    </source>
</evidence>
<dbReference type="SUPFAM" id="SSF56935">
    <property type="entry name" value="Porins"/>
    <property type="match status" value="1"/>
</dbReference>
<evidence type="ECO:0000313" key="4">
    <source>
        <dbReference type="Proteomes" id="UP000249375"/>
    </source>
</evidence>
<dbReference type="SUPFAM" id="SSF49464">
    <property type="entry name" value="Carboxypeptidase regulatory domain-like"/>
    <property type="match status" value="1"/>
</dbReference>
<feature type="chain" id="PRO_5024447625" evidence="1">
    <location>
        <begin position="24"/>
        <end position="938"/>
    </location>
</feature>
<dbReference type="Pfam" id="PF14905">
    <property type="entry name" value="OMP_b-brl_3"/>
    <property type="match status" value="1"/>
</dbReference>
<evidence type="ECO:0000259" key="2">
    <source>
        <dbReference type="Pfam" id="PF14905"/>
    </source>
</evidence>
<dbReference type="OrthoDB" id="603275at2"/>
<accession>A0A5P8E5W7</accession>
<dbReference type="InterPro" id="IPR008969">
    <property type="entry name" value="CarboxyPept-like_regulatory"/>
</dbReference>